<feature type="region of interest" description="Disordered" evidence="3">
    <location>
        <begin position="404"/>
        <end position="453"/>
    </location>
</feature>
<comment type="caution">
    <text evidence="5">The sequence shown here is derived from an EMBL/GenBank/DDBJ whole genome shotgun (WGS) entry which is preliminary data.</text>
</comment>
<sequence>MPPNQMHQMQQPWPYYYNPPYHPPACCNHASYYLPPPPNFYPHGFYPPFPSPFPPQPYYYSSPPDLSPNYDNKNNHTFHHCCHWEDDRRPKIKEDSQVGDGKLTTTDSSHVPVSLEPLAEMGQQEHGGDHGFPFQIFWLPSKNDEAGKDTTTNKNLDLGAANKNVCPGTSKQAVQKVIPVKQLVTNEEKKSKDIVANSEKKTDDGSRASPKTSKLPPVCLRIDPLPRNKKSSHSPKSSQQQAQVLKKSKEEEKSEGDINKVELEQDNNMPMVKEVAVEDEKKKKNLSKNEAALIIQSLYRGFQVRKSQPLKKVRQIYEVKNLVSELRNRIQNLESSSSSKIRVDGKEKVVIGETIMGLLLKLDTIQGLHPYVREVRKSVAKELVGLQEKLDSLAFIESKTPSEEIVFSPQQDDDAIQGKSDEAKTQSGLSDNFKHKAGDENENENDDDAQVDHTPNLVKSTEDVEDKFKHSQSDSHRVICENHEMEANESQEEGSNTVIDPQMELHKEKMDDATTECEVEATKLQEGHEVEGGENNGEEAVAADLKLEHEVHVDNSSIRKAEVDCSNVESMIMCGSEQDPGDDRKDDVGMVEEMKSAETENKVPKGNEIERYEEVIRELARRVKDLEKKLSKKKKIKVNKWNKRGTHLV</sequence>
<dbReference type="SMART" id="SM00264">
    <property type="entry name" value="BAG"/>
    <property type="match status" value="1"/>
</dbReference>
<dbReference type="Pfam" id="PF02179">
    <property type="entry name" value="BAG"/>
    <property type="match status" value="1"/>
</dbReference>
<dbReference type="EMBL" id="JBCNJP010000014">
    <property type="protein sequence ID" value="KAK9068329.1"/>
    <property type="molecule type" value="Genomic_DNA"/>
</dbReference>
<dbReference type="PROSITE" id="PS50096">
    <property type="entry name" value="IQ"/>
    <property type="match status" value="1"/>
</dbReference>
<keyword evidence="2" id="KW-0175">Coiled coil</keyword>
<feature type="compositionally biased region" description="Acidic residues" evidence="3">
    <location>
        <begin position="440"/>
        <end position="449"/>
    </location>
</feature>
<name>A0AAP0D4Q6_9ASTR</name>
<reference evidence="5 6" key="1">
    <citation type="submission" date="2024-04" db="EMBL/GenBank/DDBJ databases">
        <title>The reference genome of an endangered Asteraceae, Deinandra increscens subsp. villosa, native to the Central Coast of California.</title>
        <authorList>
            <person name="Guilliams M."/>
            <person name="Hasenstab-Lehman K."/>
            <person name="Meyer R."/>
            <person name="Mcevoy S."/>
        </authorList>
    </citation>
    <scope>NUCLEOTIDE SEQUENCE [LARGE SCALE GENOMIC DNA]</scope>
    <source>
        <tissue evidence="5">Leaf</tissue>
    </source>
</reference>
<keyword evidence="6" id="KW-1185">Reference proteome</keyword>
<dbReference type="InterPro" id="IPR003103">
    <property type="entry name" value="BAG_domain"/>
</dbReference>
<dbReference type="Gene3D" id="1.20.58.120">
    <property type="entry name" value="BAG domain"/>
    <property type="match status" value="1"/>
</dbReference>
<evidence type="ECO:0000259" key="4">
    <source>
        <dbReference type="PROSITE" id="PS51035"/>
    </source>
</evidence>
<dbReference type="GO" id="GO:0051087">
    <property type="term" value="F:protein-folding chaperone binding"/>
    <property type="evidence" value="ECO:0007669"/>
    <property type="project" value="InterPro"/>
</dbReference>
<evidence type="ECO:0000256" key="3">
    <source>
        <dbReference type="SAM" id="MobiDB-lite"/>
    </source>
</evidence>
<accession>A0AAP0D4Q6</accession>
<dbReference type="CDD" id="cd23767">
    <property type="entry name" value="IQCD"/>
    <property type="match status" value="1"/>
</dbReference>
<evidence type="ECO:0000256" key="2">
    <source>
        <dbReference type="SAM" id="Coils"/>
    </source>
</evidence>
<gene>
    <name evidence="5" type="ORF">SSX86_012440</name>
</gene>
<feature type="compositionally biased region" description="Basic and acidic residues" evidence="3">
    <location>
        <begin position="188"/>
        <end position="206"/>
    </location>
</feature>
<dbReference type="GO" id="GO:0006457">
    <property type="term" value="P:protein folding"/>
    <property type="evidence" value="ECO:0007669"/>
    <property type="project" value="TreeGrafter"/>
</dbReference>
<feature type="domain" description="BAG" evidence="4">
    <location>
        <begin position="315"/>
        <end position="394"/>
    </location>
</feature>
<dbReference type="FunFam" id="1.20.58.120:FF:000010">
    <property type="entry name" value="BAG family molecular chaperone regulator 6"/>
    <property type="match status" value="1"/>
</dbReference>
<dbReference type="PANTHER" id="PTHR33322:SF16">
    <property type="entry name" value="BAG FAMILY MOLECULAR CHAPERONE REGULATOR 6"/>
    <property type="match status" value="1"/>
</dbReference>
<dbReference type="InterPro" id="IPR036533">
    <property type="entry name" value="BAG_dom_sf"/>
</dbReference>
<dbReference type="InterPro" id="IPR040400">
    <property type="entry name" value="BAG5/6/7/8"/>
</dbReference>
<dbReference type="GO" id="GO:0009506">
    <property type="term" value="C:plasmodesma"/>
    <property type="evidence" value="ECO:0007669"/>
    <property type="project" value="TreeGrafter"/>
</dbReference>
<dbReference type="AlphaFoldDB" id="A0AAP0D4Q6"/>
<keyword evidence="1" id="KW-0143">Chaperone</keyword>
<evidence type="ECO:0000313" key="5">
    <source>
        <dbReference type="EMBL" id="KAK9068329.1"/>
    </source>
</evidence>
<evidence type="ECO:0000313" key="6">
    <source>
        <dbReference type="Proteomes" id="UP001408789"/>
    </source>
</evidence>
<feature type="compositionally biased region" description="Basic and acidic residues" evidence="3">
    <location>
        <begin position="247"/>
        <end position="263"/>
    </location>
</feature>
<feature type="coiled-coil region" evidence="2">
    <location>
        <begin position="609"/>
        <end position="636"/>
    </location>
</feature>
<dbReference type="PANTHER" id="PTHR33322">
    <property type="entry name" value="BAG DOMAIN CONTAINING PROTEIN, EXPRESSED"/>
    <property type="match status" value="1"/>
</dbReference>
<feature type="region of interest" description="Disordered" evidence="3">
    <location>
        <begin position="188"/>
        <end position="271"/>
    </location>
</feature>
<dbReference type="SUPFAM" id="SSF63491">
    <property type="entry name" value="BAG domain"/>
    <property type="match status" value="1"/>
</dbReference>
<protein>
    <recommendedName>
        <fullName evidence="4">BAG domain-containing protein</fullName>
    </recommendedName>
</protein>
<dbReference type="PROSITE" id="PS51035">
    <property type="entry name" value="BAG"/>
    <property type="match status" value="1"/>
</dbReference>
<proteinExistence type="predicted"/>
<dbReference type="Proteomes" id="UP001408789">
    <property type="component" value="Unassembled WGS sequence"/>
</dbReference>
<evidence type="ECO:0000256" key="1">
    <source>
        <dbReference type="ARBA" id="ARBA00023186"/>
    </source>
</evidence>
<organism evidence="5 6">
    <name type="scientific">Deinandra increscens subsp. villosa</name>
    <dbReference type="NCBI Taxonomy" id="3103831"/>
    <lineage>
        <taxon>Eukaryota</taxon>
        <taxon>Viridiplantae</taxon>
        <taxon>Streptophyta</taxon>
        <taxon>Embryophyta</taxon>
        <taxon>Tracheophyta</taxon>
        <taxon>Spermatophyta</taxon>
        <taxon>Magnoliopsida</taxon>
        <taxon>eudicotyledons</taxon>
        <taxon>Gunneridae</taxon>
        <taxon>Pentapetalae</taxon>
        <taxon>asterids</taxon>
        <taxon>campanulids</taxon>
        <taxon>Asterales</taxon>
        <taxon>Asteraceae</taxon>
        <taxon>Asteroideae</taxon>
        <taxon>Heliantheae alliance</taxon>
        <taxon>Madieae</taxon>
        <taxon>Madiinae</taxon>
        <taxon>Deinandra</taxon>
    </lineage>
</organism>